<reference evidence="11" key="1">
    <citation type="submission" date="2024-04" db="EMBL/GenBank/DDBJ databases">
        <title>Salinicola lusitanus LLJ914,a marine bacterium isolated from the Okinawa Trough.</title>
        <authorList>
            <person name="Li J."/>
        </authorList>
    </citation>
    <scope>NUCLEOTIDE SEQUENCE [LARGE SCALE GENOMIC DNA]</scope>
</reference>
<comment type="caution">
    <text evidence="10">The sequence shown here is derived from an EMBL/GenBank/DDBJ whole genome shotgun (WGS) entry which is preliminary data.</text>
</comment>
<evidence type="ECO:0000313" key="11">
    <source>
        <dbReference type="Proteomes" id="UP001460270"/>
    </source>
</evidence>
<evidence type="ECO:0000313" key="10">
    <source>
        <dbReference type="EMBL" id="KAK7930449.1"/>
    </source>
</evidence>
<dbReference type="PANTHER" id="PTHR12471">
    <property type="entry name" value="VACUOLAR ATP SYNTHASE SUBUNIT S1"/>
    <property type="match status" value="1"/>
</dbReference>
<evidence type="ECO:0000256" key="4">
    <source>
        <dbReference type="ARBA" id="ARBA00022989"/>
    </source>
</evidence>
<dbReference type="GO" id="GO:0030659">
    <property type="term" value="C:cytoplasmic vesicle membrane"/>
    <property type="evidence" value="ECO:0007669"/>
    <property type="project" value="UniProtKB-ARBA"/>
</dbReference>
<keyword evidence="11" id="KW-1185">Reference proteome</keyword>
<keyword evidence="7" id="KW-0732">Signal</keyword>
<keyword evidence="5 6" id="KW-0472">Membrane</keyword>
<keyword evidence="4 6" id="KW-1133">Transmembrane helix</keyword>
<accession>A0AAW0PPG3</accession>
<evidence type="ECO:0000259" key="9">
    <source>
        <dbReference type="Pfam" id="PF20520"/>
    </source>
</evidence>
<gene>
    <name evidence="10" type="ORF">WMY93_006844</name>
</gene>
<evidence type="ECO:0000256" key="2">
    <source>
        <dbReference type="ARBA" id="ARBA00009037"/>
    </source>
</evidence>
<evidence type="ECO:0008006" key="12">
    <source>
        <dbReference type="Google" id="ProtNLM"/>
    </source>
</evidence>
<dbReference type="Proteomes" id="UP001460270">
    <property type="component" value="Unassembled WGS sequence"/>
</dbReference>
<organism evidence="10 11">
    <name type="scientific">Mugilogobius chulae</name>
    <name type="common">yellowstripe goby</name>
    <dbReference type="NCBI Taxonomy" id="88201"/>
    <lineage>
        <taxon>Eukaryota</taxon>
        <taxon>Metazoa</taxon>
        <taxon>Chordata</taxon>
        <taxon>Craniata</taxon>
        <taxon>Vertebrata</taxon>
        <taxon>Euteleostomi</taxon>
        <taxon>Actinopterygii</taxon>
        <taxon>Neopterygii</taxon>
        <taxon>Teleostei</taxon>
        <taxon>Neoteleostei</taxon>
        <taxon>Acanthomorphata</taxon>
        <taxon>Gobiaria</taxon>
        <taxon>Gobiiformes</taxon>
        <taxon>Gobioidei</taxon>
        <taxon>Gobiidae</taxon>
        <taxon>Gobionellinae</taxon>
        <taxon>Mugilogobius</taxon>
    </lineage>
</organism>
<comment type="similarity">
    <text evidence="2">Belongs to the vacuolar ATPase subunit S1 family.</text>
</comment>
<evidence type="ECO:0000256" key="6">
    <source>
        <dbReference type="SAM" id="Phobius"/>
    </source>
</evidence>
<feature type="chain" id="PRO_5043721219" description="ATPase H+ transporting accessory protein 1a" evidence="7">
    <location>
        <begin position="32"/>
        <end position="484"/>
    </location>
</feature>
<dbReference type="Pfam" id="PF20520">
    <property type="entry name" value="Ac45-VOA1_TM"/>
    <property type="match status" value="1"/>
</dbReference>
<comment type="subcellular location">
    <subcellularLocation>
        <location evidence="1">Membrane</location>
        <topology evidence="1">Single-pass membrane protein</topology>
    </subcellularLocation>
</comment>
<feature type="signal peptide" evidence="7">
    <location>
        <begin position="1"/>
        <end position="31"/>
    </location>
</feature>
<evidence type="ECO:0000256" key="7">
    <source>
        <dbReference type="SAM" id="SignalP"/>
    </source>
</evidence>
<dbReference type="FunFam" id="2.40.160.110:FF:000003">
    <property type="entry name" value="ATPase H+ transporting accessory protein 1"/>
    <property type="match status" value="1"/>
</dbReference>
<feature type="domain" description="V-type proton ATPase subunit S1 luminal" evidence="8">
    <location>
        <begin position="270"/>
        <end position="419"/>
    </location>
</feature>
<dbReference type="Gene3D" id="2.40.160.110">
    <property type="match status" value="1"/>
</dbReference>
<evidence type="ECO:0000256" key="5">
    <source>
        <dbReference type="ARBA" id="ARBA00023136"/>
    </source>
</evidence>
<dbReference type="GO" id="GO:0033176">
    <property type="term" value="C:proton-transporting V-type ATPase complex"/>
    <property type="evidence" value="ECO:0007669"/>
    <property type="project" value="TreeGrafter"/>
</dbReference>
<dbReference type="PANTHER" id="PTHR12471:SF2">
    <property type="entry name" value="V-TYPE PROTON ATPASE SUBUNIT S1"/>
    <property type="match status" value="1"/>
</dbReference>
<feature type="transmembrane region" description="Helical" evidence="6">
    <location>
        <begin position="440"/>
        <end position="462"/>
    </location>
</feature>
<evidence type="ECO:0000256" key="3">
    <source>
        <dbReference type="ARBA" id="ARBA00022692"/>
    </source>
</evidence>
<dbReference type="GO" id="GO:0098588">
    <property type="term" value="C:bounding membrane of organelle"/>
    <property type="evidence" value="ECO:0007669"/>
    <property type="project" value="UniProtKB-ARBA"/>
</dbReference>
<proteinExistence type="inferred from homology"/>
<evidence type="ECO:0000259" key="8">
    <source>
        <dbReference type="Pfam" id="PF05827"/>
    </source>
</evidence>
<keyword evidence="3 6" id="KW-0812">Transmembrane</keyword>
<feature type="domain" description="V-type proton ATPase subunit S1/VOA1 transmembrane" evidence="9">
    <location>
        <begin position="434"/>
        <end position="472"/>
    </location>
</feature>
<sequence>MAPARAPHLRRILRLFALFLVLFHVFPTGDCDEQVPLILWTSEGASIPVQVAPPAGHIVEQQQLSSYLEKALNLGPKNVVLFLQDKMSLEDFTMYGGAFGNKQDSVYPNLESALRSSSSSLVLPSVSWPASNAVIAQIQDHLETSPLYMDPETLSQLRLNASSAALLVFRLPYGNGADLLSAKDILSENDEVIGQVLSIMKTQAVPYTAIYTALRPSKGASSVSWEAGVGGGRSLLQARDRYRERERERQRKVKERPGVYAPVEFKEGENTCILLWAKGLSVSILRSGRWEDHDLTSSTFGEGASPKLHGSSCDKSKARLVLNYENVLGHRSFKLIFGMSQRHYKVSARRWFTLDTLELEYDGTKATFNGSRSIYAPAEYSYRCESVTNYRWPLLVPRSNKDPANQWRVTLQDIQIQGFNVSRGQFSYASDCAGFFSPGIWMGLMTSLLMVLVLTYGLHMILQLRTMDRFDDPKGPAISVPQTE</sequence>
<dbReference type="Pfam" id="PF05827">
    <property type="entry name" value="VAS1_LD"/>
    <property type="match status" value="1"/>
</dbReference>
<dbReference type="InterPro" id="IPR046755">
    <property type="entry name" value="VAS1_LD"/>
</dbReference>
<name>A0AAW0PPG3_9GOBI</name>
<dbReference type="GO" id="GO:0012505">
    <property type="term" value="C:endomembrane system"/>
    <property type="evidence" value="ECO:0007669"/>
    <property type="project" value="UniProtKB-ARBA"/>
</dbReference>
<dbReference type="GO" id="GO:0030641">
    <property type="term" value="P:regulation of cellular pH"/>
    <property type="evidence" value="ECO:0007669"/>
    <property type="project" value="TreeGrafter"/>
</dbReference>
<dbReference type="GO" id="GO:0001671">
    <property type="term" value="F:ATPase activator activity"/>
    <property type="evidence" value="ECO:0007669"/>
    <property type="project" value="TreeGrafter"/>
</dbReference>
<dbReference type="AlphaFoldDB" id="A0AAW0PPG3"/>
<dbReference type="EMBL" id="JBBPFD010000004">
    <property type="protein sequence ID" value="KAK7930449.1"/>
    <property type="molecule type" value="Genomic_DNA"/>
</dbReference>
<evidence type="ECO:0000256" key="1">
    <source>
        <dbReference type="ARBA" id="ARBA00004167"/>
    </source>
</evidence>
<dbReference type="InterPro" id="IPR046756">
    <property type="entry name" value="VAS1/VOA1_TM"/>
</dbReference>
<protein>
    <recommendedName>
        <fullName evidence="12">ATPase H+ transporting accessory protein 1a</fullName>
    </recommendedName>
</protein>
<dbReference type="InterPro" id="IPR008388">
    <property type="entry name" value="Ac45_acc_su"/>
</dbReference>